<gene>
    <name evidence="1" type="ORF">APX70_04957</name>
</gene>
<accession>A0A3M2ZQH2</accession>
<protein>
    <submittedName>
        <fullName evidence="1">Uncharacterized protein</fullName>
    </submittedName>
</protein>
<organism evidence="1 2">
    <name type="scientific">Pseudomonas syringae pv. maculicola</name>
    <dbReference type="NCBI Taxonomy" id="59511"/>
    <lineage>
        <taxon>Bacteria</taxon>
        <taxon>Pseudomonadati</taxon>
        <taxon>Pseudomonadota</taxon>
        <taxon>Gammaproteobacteria</taxon>
        <taxon>Pseudomonadales</taxon>
        <taxon>Pseudomonadaceae</taxon>
        <taxon>Pseudomonas</taxon>
    </lineage>
</organism>
<evidence type="ECO:0000313" key="2">
    <source>
        <dbReference type="Proteomes" id="UP000282378"/>
    </source>
</evidence>
<name>A0A3M2ZQH2_PSEYM</name>
<dbReference type="Proteomes" id="UP000282378">
    <property type="component" value="Unassembled WGS sequence"/>
</dbReference>
<evidence type="ECO:0000313" key="1">
    <source>
        <dbReference type="EMBL" id="RML90138.1"/>
    </source>
</evidence>
<proteinExistence type="predicted"/>
<dbReference type="AlphaFoldDB" id="A0A3M2ZQH2"/>
<dbReference type="EMBL" id="RBNL01001393">
    <property type="protein sequence ID" value="RML90138.1"/>
    <property type="molecule type" value="Genomic_DNA"/>
</dbReference>
<comment type="caution">
    <text evidence="1">The sequence shown here is derived from an EMBL/GenBank/DDBJ whole genome shotgun (WGS) entry which is preliminary data.</text>
</comment>
<sequence length="65" mass="7616">MARARRERSLTAVRMRRDVNCTRFNAKISWNQIPHEIAQMMRASNDVAHLIPFSRKLLLRLIPSA</sequence>
<reference evidence="1 2" key="1">
    <citation type="submission" date="2018-08" db="EMBL/GenBank/DDBJ databases">
        <title>Recombination of ecologically and evolutionarily significant loci maintains genetic cohesion in the Pseudomonas syringae species complex.</title>
        <authorList>
            <person name="Dillon M."/>
            <person name="Thakur S."/>
            <person name="Almeida R.N.D."/>
            <person name="Weir B.S."/>
            <person name="Guttman D.S."/>
        </authorList>
    </citation>
    <scope>NUCLEOTIDE SEQUENCE [LARGE SCALE GENOMIC DNA]</scope>
    <source>
        <strain evidence="1 2">88_10</strain>
    </source>
</reference>